<dbReference type="EMBL" id="FWXT01000001">
    <property type="protein sequence ID" value="SMC38625.1"/>
    <property type="molecule type" value="Genomic_DNA"/>
</dbReference>
<dbReference type="InterPro" id="IPR037066">
    <property type="entry name" value="Plug_dom_sf"/>
</dbReference>
<accession>A0A1W1YQY9</accession>
<evidence type="ECO:0000256" key="7">
    <source>
        <dbReference type="PROSITE-ProRule" id="PRU01360"/>
    </source>
</evidence>
<dbReference type="Proteomes" id="UP000192756">
    <property type="component" value="Unassembled WGS sequence"/>
</dbReference>
<keyword evidence="2 7" id="KW-0813">Transport</keyword>
<dbReference type="OrthoDB" id="1094723at2"/>
<reference evidence="10" key="1">
    <citation type="submission" date="2017-04" db="EMBL/GenBank/DDBJ databases">
        <authorList>
            <person name="Varghese N."/>
            <person name="Submissions S."/>
        </authorList>
    </citation>
    <scope>NUCLEOTIDE SEQUENCE [LARGE SCALE GENOMIC DNA]</scope>
    <source>
        <strain evidence="10">DSM 12126</strain>
    </source>
</reference>
<keyword evidence="6 7" id="KW-0998">Cell outer membrane</keyword>
<evidence type="ECO:0000259" key="8">
    <source>
        <dbReference type="Pfam" id="PF07715"/>
    </source>
</evidence>
<dbReference type="NCBIfam" id="TIGR04056">
    <property type="entry name" value="OMP_RagA_SusC"/>
    <property type="match status" value="1"/>
</dbReference>
<evidence type="ECO:0000313" key="9">
    <source>
        <dbReference type="EMBL" id="SMC38625.1"/>
    </source>
</evidence>
<keyword evidence="3 7" id="KW-1134">Transmembrane beta strand</keyword>
<keyword evidence="5 7" id="KW-0472">Membrane</keyword>
<dbReference type="STRING" id="151894.SAMN04488524_0139"/>
<dbReference type="GO" id="GO:0009279">
    <property type="term" value="C:cell outer membrane"/>
    <property type="evidence" value="ECO:0007669"/>
    <property type="project" value="UniProtKB-SubCell"/>
</dbReference>
<evidence type="ECO:0000256" key="5">
    <source>
        <dbReference type="ARBA" id="ARBA00023136"/>
    </source>
</evidence>
<sequence>MNKNFTLSVKRAMLSLAILGLATTPQRLYSQVPATQFQVVSKILGRVIDANKQPLPGVKISIKGNQKIATSTNNSGEFIISPDKPGATLLISSIGFKSQEIVLTPDTKLPLIISLKESTDELDEVIVTGYTKRTKESFTGSASTFSGEDLKRVGNKNILQSLQNLDPSFVLTENLSLGSNPNILPDIQLRGQAGLDDVRGEYSGNPNLPLFILDGFESSLQKIYDLDMNRVASITILRDASAKAIYGSKAANGVLVIETIAPKEGKLRITYNNNFNLEVPDLTSYHLTNASEKLQVEKNAGRYTSGSPLIQQFLTEQYNAIATDIARGVNTYWLSKPLRVGLGTKHGLYLEGGDPNMRYGIDLNYNNLVGVMKGSKRDNMGGSVNLSYRSGKLIFRNILNLNFNKSVNSPYGSFGEYTRLNPYWAPVDEFGRINKVLGEFKSTPSGATTYYYNPLYNATLNTKDFSTYTEVTENFYTEWQASKDLRITARVGFTQNRNSAEVFYPGDHTRFTEMTGENFYRRGSYTMTDGKSTNLNSDVFANWTKMWDKHLVLVNGGANIGAIQGLTHGMAAEGFLNNRVDFISFASQYALNGVPSGTENVQRELGILAFGSYAYDNRYLIDVSVRRNASSVFGANNRWGTFWSVGLGWNLHNEGFIKKTGLFDMLKLRASKGSTGSQNFNPYQAMATYTLFTNSNYDNISGTYLTALANDNLRWQQKIDNNIGVDINIKKRLNVRFDYYLSNTNNLLTDLTLPPSTGYNSYKENLGALRNTGYEGTVSYQVYRNPKTQSYLSVFGSLAHNQNKITKISDGLKQLNKEQDERAGASNAPVTRFEEGQSLSSIWAVPSLGIDPATGREMYRAKDGSTTFEWSPNDQVVAGVTDPQLRGNFGLNMEYRGWGLSATFRYTIGEDYYNATLANRVENVNIANNVDTRVFNNTWLNPGDRVPFKRISVNASQTRATTRLVQHKSDLTLSSVNAYYDFKWKNLKRFGLQNLKCSVFMNEAFVLSTIRIERGTDYPFARSFSFSLQTTF</sequence>
<dbReference type="Pfam" id="PF07715">
    <property type="entry name" value="Plug"/>
    <property type="match status" value="1"/>
</dbReference>
<comment type="subcellular location">
    <subcellularLocation>
        <location evidence="1 7">Cell outer membrane</location>
        <topology evidence="1 7">Multi-pass membrane protein</topology>
    </subcellularLocation>
</comment>
<evidence type="ECO:0000256" key="3">
    <source>
        <dbReference type="ARBA" id="ARBA00022452"/>
    </source>
</evidence>
<dbReference type="SUPFAM" id="SSF56935">
    <property type="entry name" value="Porins"/>
    <property type="match status" value="1"/>
</dbReference>
<feature type="domain" description="TonB-dependent receptor plug" evidence="8">
    <location>
        <begin position="135"/>
        <end position="254"/>
    </location>
</feature>
<dbReference type="InterPro" id="IPR008969">
    <property type="entry name" value="CarboxyPept-like_regulatory"/>
</dbReference>
<keyword evidence="4 7" id="KW-0812">Transmembrane</keyword>
<keyword evidence="10" id="KW-1185">Reference proteome</keyword>
<dbReference type="InterPro" id="IPR023996">
    <property type="entry name" value="TonB-dep_OMP_SusC/RagA"/>
</dbReference>
<dbReference type="Gene3D" id="2.40.170.20">
    <property type="entry name" value="TonB-dependent receptor, beta-barrel domain"/>
    <property type="match status" value="1"/>
</dbReference>
<dbReference type="InterPro" id="IPR036942">
    <property type="entry name" value="Beta-barrel_TonB_sf"/>
</dbReference>
<dbReference type="Gene3D" id="2.60.40.1120">
    <property type="entry name" value="Carboxypeptidase-like, regulatory domain"/>
    <property type="match status" value="1"/>
</dbReference>
<dbReference type="InterPro" id="IPR039426">
    <property type="entry name" value="TonB-dep_rcpt-like"/>
</dbReference>
<dbReference type="RefSeq" id="WP_084236439.1">
    <property type="nucleotide sequence ID" value="NZ_FWXT01000001.1"/>
</dbReference>
<dbReference type="SUPFAM" id="SSF49464">
    <property type="entry name" value="Carboxypeptidase regulatory domain-like"/>
    <property type="match status" value="1"/>
</dbReference>
<gene>
    <name evidence="9" type="ORF">SAMN04488524_0139</name>
</gene>
<dbReference type="AlphaFoldDB" id="A0A1W1YQY9"/>
<comment type="similarity">
    <text evidence="7">Belongs to the TonB-dependent receptor family.</text>
</comment>
<name>A0A1W1YQY9_9SPHI</name>
<protein>
    <submittedName>
        <fullName evidence="9">TonB-linked outer membrane protein, SusC/RagA family</fullName>
    </submittedName>
</protein>
<evidence type="ECO:0000256" key="6">
    <source>
        <dbReference type="ARBA" id="ARBA00023237"/>
    </source>
</evidence>
<evidence type="ECO:0000313" key="10">
    <source>
        <dbReference type="Proteomes" id="UP000192756"/>
    </source>
</evidence>
<dbReference type="PROSITE" id="PS52016">
    <property type="entry name" value="TONB_DEPENDENT_REC_3"/>
    <property type="match status" value="1"/>
</dbReference>
<proteinExistence type="inferred from homology"/>
<dbReference type="InterPro" id="IPR012910">
    <property type="entry name" value="Plug_dom"/>
</dbReference>
<dbReference type="Pfam" id="PF13715">
    <property type="entry name" value="CarbopepD_reg_2"/>
    <property type="match status" value="1"/>
</dbReference>
<organism evidence="9 10">
    <name type="scientific">Pedobacter africanus</name>
    <dbReference type="NCBI Taxonomy" id="151894"/>
    <lineage>
        <taxon>Bacteria</taxon>
        <taxon>Pseudomonadati</taxon>
        <taxon>Bacteroidota</taxon>
        <taxon>Sphingobacteriia</taxon>
        <taxon>Sphingobacteriales</taxon>
        <taxon>Sphingobacteriaceae</taxon>
        <taxon>Pedobacter</taxon>
    </lineage>
</organism>
<evidence type="ECO:0000256" key="2">
    <source>
        <dbReference type="ARBA" id="ARBA00022448"/>
    </source>
</evidence>
<evidence type="ECO:0000256" key="4">
    <source>
        <dbReference type="ARBA" id="ARBA00022692"/>
    </source>
</evidence>
<dbReference type="Gene3D" id="2.170.130.10">
    <property type="entry name" value="TonB-dependent receptor, plug domain"/>
    <property type="match status" value="1"/>
</dbReference>
<evidence type="ECO:0000256" key="1">
    <source>
        <dbReference type="ARBA" id="ARBA00004571"/>
    </source>
</evidence>